<evidence type="ECO:0000313" key="1">
    <source>
        <dbReference type="EMBL" id="KAI4333419.1"/>
    </source>
</evidence>
<comment type="caution">
    <text evidence="1">The sequence shown here is derived from an EMBL/GenBank/DDBJ whole genome shotgun (WGS) entry which is preliminary data.</text>
</comment>
<dbReference type="Proteomes" id="UP000828941">
    <property type="component" value="Chromosome 7"/>
</dbReference>
<proteinExistence type="predicted"/>
<gene>
    <name evidence="1" type="ORF">L6164_018239</name>
</gene>
<protein>
    <submittedName>
        <fullName evidence="1">Uncharacterized protein</fullName>
    </submittedName>
</protein>
<keyword evidence="2" id="KW-1185">Reference proteome</keyword>
<organism evidence="1 2">
    <name type="scientific">Bauhinia variegata</name>
    <name type="common">Purple orchid tree</name>
    <name type="synonym">Phanera variegata</name>
    <dbReference type="NCBI Taxonomy" id="167791"/>
    <lineage>
        <taxon>Eukaryota</taxon>
        <taxon>Viridiplantae</taxon>
        <taxon>Streptophyta</taxon>
        <taxon>Embryophyta</taxon>
        <taxon>Tracheophyta</taxon>
        <taxon>Spermatophyta</taxon>
        <taxon>Magnoliopsida</taxon>
        <taxon>eudicotyledons</taxon>
        <taxon>Gunneridae</taxon>
        <taxon>Pentapetalae</taxon>
        <taxon>rosids</taxon>
        <taxon>fabids</taxon>
        <taxon>Fabales</taxon>
        <taxon>Fabaceae</taxon>
        <taxon>Cercidoideae</taxon>
        <taxon>Cercideae</taxon>
        <taxon>Bauhiniinae</taxon>
        <taxon>Bauhinia</taxon>
    </lineage>
</organism>
<dbReference type="EMBL" id="CM039432">
    <property type="protein sequence ID" value="KAI4333419.1"/>
    <property type="molecule type" value="Genomic_DNA"/>
</dbReference>
<reference evidence="1 2" key="1">
    <citation type="journal article" date="2022" name="DNA Res.">
        <title>Chromosomal-level genome assembly of the orchid tree Bauhinia variegata (Leguminosae; Cercidoideae) supports the allotetraploid origin hypothesis of Bauhinia.</title>
        <authorList>
            <person name="Zhong Y."/>
            <person name="Chen Y."/>
            <person name="Zheng D."/>
            <person name="Pang J."/>
            <person name="Liu Y."/>
            <person name="Luo S."/>
            <person name="Meng S."/>
            <person name="Qian L."/>
            <person name="Wei D."/>
            <person name="Dai S."/>
            <person name="Zhou R."/>
        </authorList>
    </citation>
    <scope>NUCLEOTIDE SEQUENCE [LARGE SCALE GENOMIC DNA]</scope>
    <source>
        <strain evidence="1">BV-YZ2020</strain>
    </source>
</reference>
<evidence type="ECO:0000313" key="2">
    <source>
        <dbReference type="Proteomes" id="UP000828941"/>
    </source>
</evidence>
<name>A0ACB9NAL2_BAUVA</name>
<accession>A0ACB9NAL2</accession>
<sequence>MQMPDLISELLDVVLSFIISMLPIDEALRSFILFKRWRALWWHSLRIEFQWRRMIKPSSQLQNPEASCSFVFNLLLRPYTGRDYLESPKEAKIFSIC</sequence>